<evidence type="ECO:0000313" key="10">
    <source>
        <dbReference type="EMBL" id="SIS54801.1"/>
    </source>
</evidence>
<keyword evidence="4 9" id="KW-0812">Transmembrane</keyword>
<gene>
    <name evidence="9" type="primary">lpxL</name>
    <name evidence="10" type="ORF">SAMN05421686_102263</name>
</gene>
<dbReference type="GO" id="GO:0005886">
    <property type="term" value="C:plasma membrane"/>
    <property type="evidence" value="ECO:0007669"/>
    <property type="project" value="UniProtKB-SubCell"/>
</dbReference>
<dbReference type="OrthoDB" id="9803456at2"/>
<dbReference type="EC" id="2.3.1.241" evidence="9"/>
<dbReference type="STRING" id="484498.SAMN05421686_102263"/>
<keyword evidence="8 9" id="KW-0012">Acyltransferase</keyword>
<reference evidence="11" key="1">
    <citation type="submission" date="2017-01" db="EMBL/GenBank/DDBJ databases">
        <authorList>
            <person name="Varghese N."/>
            <person name="Submissions S."/>
        </authorList>
    </citation>
    <scope>NUCLEOTIDE SEQUENCE [LARGE SCALE GENOMIC DNA]</scope>
    <source>
        <strain evidence="11">DSM 24913</strain>
    </source>
</reference>
<comment type="pathway">
    <text evidence="9">Glycolipid biosynthesis; KDO(2)-lipid A biosynthesis; KDO(2)-lipid A from CMP-3-deoxy-D-manno-octulosonate and lipid IV(A): step 3/4.</text>
</comment>
<keyword evidence="6 9" id="KW-1133">Transmembrane helix</keyword>
<dbReference type="InterPro" id="IPR004960">
    <property type="entry name" value="LipA_acyltrans"/>
</dbReference>
<keyword evidence="5 9" id="KW-0448">Lipopolysaccharide biosynthesis</keyword>
<dbReference type="GO" id="GO:0008913">
    <property type="term" value="F:Kdo2-lipid IVA acyltransferase activity"/>
    <property type="evidence" value="ECO:0007669"/>
    <property type="project" value="UniProtKB-EC"/>
</dbReference>
<dbReference type="UniPathway" id="UPA00360">
    <property type="reaction ID" value="UER00485"/>
</dbReference>
<keyword evidence="7 9" id="KW-0472">Membrane</keyword>
<dbReference type="Proteomes" id="UP000185639">
    <property type="component" value="Unassembled WGS sequence"/>
</dbReference>
<evidence type="ECO:0000256" key="7">
    <source>
        <dbReference type="ARBA" id="ARBA00023136"/>
    </source>
</evidence>
<dbReference type="HAMAP" id="MF_01942">
    <property type="entry name" value="Lipid_A_LpxL_LpxP"/>
    <property type="match status" value="1"/>
</dbReference>
<proteinExistence type="inferred from homology"/>
<keyword evidence="1 9" id="KW-1003">Cell membrane</keyword>
<dbReference type="CDD" id="cd07984">
    <property type="entry name" value="LPLAT_LABLAT-like"/>
    <property type="match status" value="1"/>
</dbReference>
<comment type="catalytic activity">
    <reaction evidence="9">
        <text>an alpha-Kdo-(2-&gt;4)-alpha-Kdo-(2-&gt;6)-lipid IVA + a fatty acyl-[ACP] = an alpha-Kdo-(2-&gt;4)-alpha-Kdo-(2-&gt;6)-(acyl)-lipid IVA + holo-[ACP]</text>
        <dbReference type="Rhea" id="RHEA:69396"/>
        <dbReference type="Rhea" id="RHEA-COMP:9685"/>
        <dbReference type="Rhea" id="RHEA-COMP:14125"/>
        <dbReference type="ChEBI" id="CHEBI:64479"/>
        <dbReference type="ChEBI" id="CHEBI:138651"/>
        <dbReference type="ChEBI" id="CHEBI:176429"/>
        <dbReference type="ChEBI" id="CHEBI:176430"/>
        <dbReference type="EC" id="2.3.1.241"/>
    </reaction>
</comment>
<evidence type="ECO:0000256" key="5">
    <source>
        <dbReference type="ARBA" id="ARBA00022985"/>
    </source>
</evidence>
<evidence type="ECO:0000313" key="11">
    <source>
        <dbReference type="Proteomes" id="UP000185639"/>
    </source>
</evidence>
<accession>A0A1N7JZR5</accession>
<dbReference type="RefSeq" id="WP_076514397.1">
    <property type="nucleotide sequence ID" value="NZ_FTOH01000002.1"/>
</dbReference>
<keyword evidence="2 9" id="KW-0997">Cell inner membrane</keyword>
<evidence type="ECO:0000256" key="6">
    <source>
        <dbReference type="ARBA" id="ARBA00022989"/>
    </source>
</evidence>
<keyword evidence="11" id="KW-1185">Reference proteome</keyword>
<evidence type="ECO:0000256" key="8">
    <source>
        <dbReference type="ARBA" id="ARBA00023315"/>
    </source>
</evidence>
<evidence type="ECO:0000256" key="1">
    <source>
        <dbReference type="ARBA" id="ARBA00022475"/>
    </source>
</evidence>
<evidence type="ECO:0000256" key="2">
    <source>
        <dbReference type="ARBA" id="ARBA00022519"/>
    </source>
</evidence>
<sequence>MAEVSQGGAEQLKAPIHPKHWPIWLGIGLLALLTRLPFSWQLGIGKGIGLLLHKVAGSRRRIAEVNMEICFPEKTPAERDALVRQIFIDNGIGLMETFMGWFRDPQWLAARTDFVGFDKVREAQNNGQGVMLLGAHYSMLDLAGSLVSTVQRVSVSYRPQDNPVMNYVMERNRARLYDECLTRKDIRGFIRTLRQGNVLWYAQDQDFGRKNSIFVNFFGHPAATITATSRIAKAGKALVMPITYFRKDDNSGYTVTVHDPLPIPSGDDAADAQMANDFIETQLREHPSQYLWLHKRFKTTVDPEMKKGSIYRKKK</sequence>
<comment type="similarity">
    <text evidence="9">Belongs to the LpxL/LpxM/LpxP family.</text>
</comment>
<dbReference type="NCBIfam" id="TIGR02207">
    <property type="entry name" value="lipid_A_htrB"/>
    <property type="match status" value="1"/>
</dbReference>
<dbReference type="PANTHER" id="PTHR30606">
    <property type="entry name" value="LIPID A BIOSYNTHESIS LAUROYL ACYLTRANSFERASE"/>
    <property type="match status" value="1"/>
</dbReference>
<evidence type="ECO:0000256" key="3">
    <source>
        <dbReference type="ARBA" id="ARBA00022679"/>
    </source>
</evidence>
<dbReference type="Pfam" id="PF03279">
    <property type="entry name" value="Lip_A_acyltrans"/>
    <property type="match status" value="1"/>
</dbReference>
<dbReference type="UniPathway" id="UPA00030"/>
<name>A0A1N7JZR5_9GAMM</name>
<dbReference type="GO" id="GO:0009245">
    <property type="term" value="P:lipid A biosynthetic process"/>
    <property type="evidence" value="ECO:0007669"/>
    <property type="project" value="InterPro"/>
</dbReference>
<comment type="pathway">
    <text evidence="9">Bacterial outer membrane biogenesis; lipopolysaccharide biosynthesis.</text>
</comment>
<evidence type="ECO:0000256" key="9">
    <source>
        <dbReference type="HAMAP-Rule" id="MF_01942"/>
    </source>
</evidence>
<dbReference type="InterPro" id="IPR011920">
    <property type="entry name" value="Lipid_A_LpxL_LpxP"/>
</dbReference>
<dbReference type="PANTHER" id="PTHR30606:SF9">
    <property type="entry name" value="LIPID A BIOSYNTHESIS LAUROYLTRANSFERASE"/>
    <property type="match status" value="1"/>
</dbReference>
<organism evidence="10 11">
    <name type="scientific">Thalassolituus maritimus</name>
    <dbReference type="NCBI Taxonomy" id="484498"/>
    <lineage>
        <taxon>Bacteria</taxon>
        <taxon>Pseudomonadati</taxon>
        <taxon>Pseudomonadota</taxon>
        <taxon>Gammaproteobacteria</taxon>
        <taxon>Oceanospirillales</taxon>
        <taxon>Oceanospirillaceae</taxon>
        <taxon>Thalassolituus</taxon>
    </lineage>
</organism>
<dbReference type="PIRSF" id="PIRSF026649">
    <property type="entry name" value="MsbB"/>
    <property type="match status" value="1"/>
</dbReference>
<feature type="short sequence motif" description="HXXXXD motif" evidence="9">
    <location>
        <begin position="136"/>
        <end position="141"/>
    </location>
</feature>
<feature type="transmembrane region" description="Helical" evidence="9">
    <location>
        <begin position="21"/>
        <end position="38"/>
    </location>
</feature>
<dbReference type="GO" id="GO:0036104">
    <property type="term" value="P:Kdo2-lipid A biosynthetic process"/>
    <property type="evidence" value="ECO:0007669"/>
    <property type="project" value="UniProtKB-UniRule"/>
</dbReference>
<protein>
    <recommendedName>
        <fullName evidence="9">Lipid A biosynthesis acyltransferase</fullName>
        <ecNumber evidence="9">2.3.1.241</ecNumber>
    </recommendedName>
    <alternativeName>
        <fullName evidence="9">Kdo(2)-lipid IV(A) acyltransferase</fullName>
    </alternativeName>
</protein>
<comment type="function">
    <text evidence="9">Catalyzes the transfer of an acyl chain from an acyl-[acyl-carrier-protein] (ACP) to a Kdo(2)-lipid IV(A) to form a Kdo(2)-(acyl)-lipid IV(A).</text>
</comment>
<dbReference type="EMBL" id="FTOH01000002">
    <property type="protein sequence ID" value="SIS54801.1"/>
    <property type="molecule type" value="Genomic_DNA"/>
</dbReference>
<dbReference type="AlphaFoldDB" id="A0A1N7JZR5"/>
<evidence type="ECO:0000256" key="4">
    <source>
        <dbReference type="ARBA" id="ARBA00022692"/>
    </source>
</evidence>
<keyword evidence="3 9" id="KW-0808">Transferase</keyword>
<comment type="subcellular location">
    <subcellularLocation>
        <location evidence="9">Cell inner membrane</location>
        <topology evidence="9">Single-pass membrane protein</topology>
    </subcellularLocation>
</comment>
<dbReference type="GO" id="GO:0009103">
    <property type="term" value="P:lipopolysaccharide biosynthetic process"/>
    <property type="evidence" value="ECO:0007669"/>
    <property type="project" value="UniProtKB-UniRule"/>
</dbReference>